<dbReference type="RefSeq" id="WP_149332066.1">
    <property type="nucleotide sequence ID" value="NZ_QOVF01000002.1"/>
</dbReference>
<keyword evidence="2" id="KW-1185">Reference proteome</keyword>
<accession>A0A7V7KV68</accession>
<reference evidence="1 2" key="1">
    <citation type="submission" date="2018-07" db="EMBL/GenBank/DDBJ databases">
        <title>Pseudomonas laoshanensis sp. nov., isolated from soil.</title>
        <authorList>
            <person name="Sun J."/>
            <person name="Yu L."/>
            <person name="Wang M."/>
            <person name="Zhang C."/>
        </authorList>
    </citation>
    <scope>NUCLEOTIDE SEQUENCE [LARGE SCALE GENOMIC DNA]</scope>
    <source>
        <strain evidence="1 2">Y22</strain>
    </source>
</reference>
<dbReference type="EMBL" id="QOVF01000002">
    <property type="protein sequence ID" value="KAA0694665.1"/>
    <property type="molecule type" value="Genomic_DNA"/>
</dbReference>
<protein>
    <submittedName>
        <fullName evidence="1">Uncharacterized protein</fullName>
    </submittedName>
</protein>
<evidence type="ECO:0000313" key="2">
    <source>
        <dbReference type="Proteomes" id="UP000463138"/>
    </source>
</evidence>
<dbReference type="AlphaFoldDB" id="A0A7V7KV68"/>
<organism evidence="1 2">
    <name type="scientific">Halopseudomonas laoshanensis</name>
    <dbReference type="NCBI Taxonomy" id="2268758"/>
    <lineage>
        <taxon>Bacteria</taxon>
        <taxon>Pseudomonadati</taxon>
        <taxon>Pseudomonadota</taxon>
        <taxon>Gammaproteobacteria</taxon>
        <taxon>Pseudomonadales</taxon>
        <taxon>Pseudomonadaceae</taxon>
        <taxon>Halopseudomonas</taxon>
    </lineage>
</organism>
<sequence>MFTEAQFNRTTLECMTALRRRLKQELGVTVRLSDVDAVEHMIRLSRDSRLGDIRELGLRLADMTTPEAEPEPEMQLGQGAIASRQRLLQQTPAPAFEAPPPVRQNESAPVRIYRGQVVR</sequence>
<gene>
    <name evidence="1" type="ORF">DT594_07155</name>
</gene>
<dbReference type="OrthoDB" id="7013325at2"/>
<dbReference type="Proteomes" id="UP000463138">
    <property type="component" value="Unassembled WGS sequence"/>
</dbReference>
<evidence type="ECO:0000313" key="1">
    <source>
        <dbReference type="EMBL" id="KAA0694665.1"/>
    </source>
</evidence>
<name>A0A7V7KV68_9GAMM</name>
<proteinExistence type="predicted"/>
<comment type="caution">
    <text evidence="1">The sequence shown here is derived from an EMBL/GenBank/DDBJ whole genome shotgun (WGS) entry which is preliminary data.</text>
</comment>